<evidence type="ECO:0000313" key="3">
    <source>
        <dbReference type="Proteomes" id="UP000007800"/>
    </source>
</evidence>
<dbReference type="InParanoid" id="C5KTQ4"/>
<dbReference type="Proteomes" id="UP000007800">
    <property type="component" value="Unassembled WGS sequence"/>
</dbReference>
<accession>C5KTQ4</accession>
<dbReference type="GeneID" id="9060784"/>
<dbReference type="RefSeq" id="XP_002780151.1">
    <property type="nucleotide sequence ID" value="XM_002780105.1"/>
</dbReference>
<dbReference type="AlphaFoldDB" id="C5KTQ4"/>
<proteinExistence type="predicted"/>
<protein>
    <submittedName>
        <fullName evidence="2">Uncharacterized protein</fullName>
    </submittedName>
</protein>
<feature type="coiled-coil region" evidence="1">
    <location>
        <begin position="29"/>
        <end position="70"/>
    </location>
</feature>
<evidence type="ECO:0000313" key="2">
    <source>
        <dbReference type="EMBL" id="EER11946.1"/>
    </source>
</evidence>
<sequence length="153" mass="17957">MGGCLSGGGGGGLSDTTRIDDGRKMSGSILASEHHIQSLQHDLEEFKNKLTDADNRINELETMIQDKTKELDIIRGYDLRERLEWQITATNAVNDRHYYEEQLYRIQCDIDDRKRDNDDDEEEEEIIKLKDELMKNNAKWREMLKREREIRNA</sequence>
<organism evidence="3">
    <name type="scientific">Perkinsus marinus (strain ATCC 50983 / TXsc)</name>
    <dbReference type="NCBI Taxonomy" id="423536"/>
    <lineage>
        <taxon>Eukaryota</taxon>
        <taxon>Sar</taxon>
        <taxon>Alveolata</taxon>
        <taxon>Perkinsozoa</taxon>
        <taxon>Perkinsea</taxon>
        <taxon>Perkinsida</taxon>
        <taxon>Perkinsidae</taxon>
        <taxon>Perkinsus</taxon>
    </lineage>
</organism>
<evidence type="ECO:0000256" key="1">
    <source>
        <dbReference type="SAM" id="Coils"/>
    </source>
</evidence>
<keyword evidence="3" id="KW-1185">Reference proteome</keyword>
<dbReference type="EMBL" id="GG676180">
    <property type="protein sequence ID" value="EER11946.1"/>
    <property type="molecule type" value="Genomic_DNA"/>
</dbReference>
<keyword evidence="1" id="KW-0175">Coiled coil</keyword>
<name>C5KTQ4_PERM5</name>
<gene>
    <name evidence="2" type="ORF">Pmar_PMAR019048</name>
</gene>
<reference evidence="2 3" key="1">
    <citation type="submission" date="2008-07" db="EMBL/GenBank/DDBJ databases">
        <authorList>
            <person name="El-Sayed N."/>
            <person name="Caler E."/>
            <person name="Inman J."/>
            <person name="Amedeo P."/>
            <person name="Hass B."/>
            <person name="Wortman J."/>
        </authorList>
    </citation>
    <scope>NUCLEOTIDE SEQUENCE [LARGE SCALE GENOMIC DNA]</scope>
    <source>
        <strain evidence="3">ATCC 50983 / TXsc</strain>
    </source>
</reference>